<proteinExistence type="predicted"/>
<protein>
    <submittedName>
        <fullName evidence="2">Uncharacterized protein</fullName>
    </submittedName>
</protein>
<dbReference type="Pfam" id="PF19650">
    <property type="entry name" value="DUF6153"/>
    <property type="match status" value="1"/>
</dbReference>
<keyword evidence="1" id="KW-1133">Transmembrane helix</keyword>
<dbReference type="KEGG" id="moy:CVS54_00767"/>
<dbReference type="InterPro" id="IPR046151">
    <property type="entry name" value="DUF6153"/>
</dbReference>
<gene>
    <name evidence="2" type="ORF">CVS54_00767</name>
</gene>
<dbReference type="Proteomes" id="UP000274841">
    <property type="component" value="Chromosome"/>
</dbReference>
<evidence type="ECO:0000256" key="1">
    <source>
        <dbReference type="SAM" id="Phobius"/>
    </source>
</evidence>
<keyword evidence="1" id="KW-0812">Transmembrane</keyword>
<sequence length="176" mass="19011">MLTTIARRVHDQRTLTRTLLTVVAVAFSVIFGLLAMHSMNTHTMPSGHSETIAVAPAHADAHPAHASGEAAAMDETGCATCSDDHGMSWMACVLALLIAVVLVTRPPAWWRSLTETPGPLLSRFALRGALYPLRPPSLTVLCISRTCWLACPFYGQRPLAQPVSLGTIIDSWREPS</sequence>
<accession>A0A3Q9J7G0</accession>
<dbReference type="EMBL" id="CP031422">
    <property type="protein sequence ID" value="AZS39459.1"/>
    <property type="molecule type" value="Genomic_DNA"/>
</dbReference>
<evidence type="ECO:0000313" key="2">
    <source>
        <dbReference type="EMBL" id="AZS39459.1"/>
    </source>
</evidence>
<reference evidence="2 3" key="1">
    <citation type="submission" date="2018-08" db="EMBL/GenBank/DDBJ databases">
        <title>Microbacterium oxydans strain HG3.</title>
        <authorList>
            <person name="ORTET P."/>
        </authorList>
    </citation>
    <scope>NUCLEOTIDE SEQUENCE [LARGE SCALE GENOMIC DNA]</scope>
    <source>
        <strain evidence="2 3">HG3</strain>
    </source>
</reference>
<feature type="transmembrane region" description="Helical" evidence="1">
    <location>
        <begin position="86"/>
        <end position="104"/>
    </location>
</feature>
<evidence type="ECO:0000313" key="3">
    <source>
        <dbReference type="Proteomes" id="UP000274841"/>
    </source>
</evidence>
<keyword evidence="1" id="KW-0472">Membrane</keyword>
<dbReference type="AlphaFoldDB" id="A0A3Q9J7G0"/>
<organism evidence="2 3">
    <name type="scientific">Microbacterium oxydans</name>
    <dbReference type="NCBI Taxonomy" id="82380"/>
    <lineage>
        <taxon>Bacteria</taxon>
        <taxon>Bacillati</taxon>
        <taxon>Actinomycetota</taxon>
        <taxon>Actinomycetes</taxon>
        <taxon>Micrococcales</taxon>
        <taxon>Microbacteriaceae</taxon>
        <taxon>Microbacterium</taxon>
    </lineage>
</organism>
<feature type="transmembrane region" description="Helical" evidence="1">
    <location>
        <begin position="20"/>
        <end position="39"/>
    </location>
</feature>
<name>A0A3Q9J7G0_9MICO</name>
<dbReference type="RefSeq" id="WP_127011794.1">
    <property type="nucleotide sequence ID" value="NZ_CP031422.1"/>
</dbReference>